<accession>A0A0F8ZEQ7</accession>
<comment type="caution">
    <text evidence="1">The sequence shown here is derived from an EMBL/GenBank/DDBJ whole genome shotgun (WGS) entry which is preliminary data.</text>
</comment>
<dbReference type="AlphaFoldDB" id="A0A0F8ZEQ7"/>
<organism evidence="1">
    <name type="scientific">marine sediment metagenome</name>
    <dbReference type="NCBI Taxonomy" id="412755"/>
    <lineage>
        <taxon>unclassified sequences</taxon>
        <taxon>metagenomes</taxon>
        <taxon>ecological metagenomes</taxon>
    </lineage>
</organism>
<protein>
    <submittedName>
        <fullName evidence="1">Uncharacterized protein</fullName>
    </submittedName>
</protein>
<evidence type="ECO:0000313" key="1">
    <source>
        <dbReference type="EMBL" id="KKK64954.1"/>
    </source>
</evidence>
<gene>
    <name evidence="1" type="ORF">LCGC14_2978990</name>
</gene>
<sequence>VDGDTPTDSQFHWTTEISKEVRRLCPLVAANPPELAVNLWEHNWLVATSCPNQLWSHSRNNWNQLIAVLEDIMPTDEEFLKQLNRVLSGAQVVATLKDGKTKQSNYHALGWWINILRRHHEDKARHAAGGVSRAVAKADALAVAKAEDKKLKVTK</sequence>
<dbReference type="EMBL" id="LAZR01060788">
    <property type="protein sequence ID" value="KKK64954.1"/>
    <property type="molecule type" value="Genomic_DNA"/>
</dbReference>
<proteinExistence type="predicted"/>
<name>A0A0F8ZEQ7_9ZZZZ</name>
<feature type="non-terminal residue" evidence="1">
    <location>
        <position position="1"/>
    </location>
</feature>
<reference evidence="1" key="1">
    <citation type="journal article" date="2015" name="Nature">
        <title>Complex archaea that bridge the gap between prokaryotes and eukaryotes.</title>
        <authorList>
            <person name="Spang A."/>
            <person name="Saw J.H."/>
            <person name="Jorgensen S.L."/>
            <person name="Zaremba-Niedzwiedzka K."/>
            <person name="Martijn J."/>
            <person name="Lind A.E."/>
            <person name="van Eijk R."/>
            <person name="Schleper C."/>
            <person name="Guy L."/>
            <person name="Ettema T.J."/>
        </authorList>
    </citation>
    <scope>NUCLEOTIDE SEQUENCE</scope>
</reference>